<evidence type="ECO:0000256" key="1">
    <source>
        <dbReference type="SAM" id="MobiDB-lite"/>
    </source>
</evidence>
<dbReference type="KEGG" id="sarm:DVA86_31320"/>
<evidence type="ECO:0000313" key="2">
    <source>
        <dbReference type="EMBL" id="AXK36409.1"/>
    </source>
</evidence>
<evidence type="ECO:0000313" key="3">
    <source>
        <dbReference type="Proteomes" id="UP000254425"/>
    </source>
</evidence>
<keyword evidence="3" id="KW-1185">Reference proteome</keyword>
<proteinExistence type="predicted"/>
<gene>
    <name evidence="2" type="ORF">DVA86_31320</name>
</gene>
<dbReference type="AlphaFoldDB" id="A0A345XXP3"/>
<feature type="compositionally biased region" description="Basic and acidic residues" evidence="1">
    <location>
        <begin position="10"/>
        <end position="20"/>
    </location>
</feature>
<feature type="compositionally biased region" description="Low complexity" evidence="1">
    <location>
        <begin position="34"/>
        <end position="56"/>
    </location>
</feature>
<dbReference type="Proteomes" id="UP000254425">
    <property type="component" value="Chromosome"/>
</dbReference>
<accession>A0A345XXP3</accession>
<name>A0A345XXP3_9ACTN</name>
<feature type="region of interest" description="Disordered" evidence="1">
    <location>
        <begin position="1"/>
        <end position="80"/>
    </location>
</feature>
<dbReference type="EMBL" id="CP031320">
    <property type="protein sequence ID" value="AXK36409.1"/>
    <property type="molecule type" value="Genomic_DNA"/>
</dbReference>
<protein>
    <submittedName>
        <fullName evidence="2">Uncharacterized protein</fullName>
    </submittedName>
</protein>
<organism evidence="2 3">
    <name type="scientific">Streptomyces armeniacus</name>
    <dbReference type="NCBI Taxonomy" id="83291"/>
    <lineage>
        <taxon>Bacteria</taxon>
        <taxon>Bacillati</taxon>
        <taxon>Actinomycetota</taxon>
        <taxon>Actinomycetes</taxon>
        <taxon>Kitasatosporales</taxon>
        <taxon>Streptomycetaceae</taxon>
        <taxon>Streptomyces</taxon>
    </lineage>
</organism>
<reference evidence="2 3" key="1">
    <citation type="submission" date="2018-07" db="EMBL/GenBank/DDBJ databases">
        <title>Draft genome of the type strain Streptomyces armeniacus ATCC 15676.</title>
        <authorList>
            <person name="Labana P."/>
            <person name="Gosse J.T."/>
            <person name="Boddy C.N."/>
        </authorList>
    </citation>
    <scope>NUCLEOTIDE SEQUENCE [LARGE SCALE GENOMIC DNA]</scope>
    <source>
        <strain evidence="2 3">ATCC 15676</strain>
    </source>
</reference>
<sequence>MAGGLAGGEPVEHLAGRREYAVSTRTARARSVRRAAAQGAHGAGARARTGAPGRTGARAHVRTRGLLTRVGRAAETATRP</sequence>